<feature type="domain" description="Multidrug resistance protein MdtA-like alpha-helical hairpin" evidence="5">
    <location>
        <begin position="88"/>
        <end position="143"/>
    </location>
</feature>
<dbReference type="GO" id="GO:0015562">
    <property type="term" value="F:efflux transmembrane transporter activity"/>
    <property type="evidence" value="ECO:0007669"/>
    <property type="project" value="TreeGrafter"/>
</dbReference>
<feature type="coiled-coil region" evidence="2">
    <location>
        <begin position="86"/>
        <end position="151"/>
    </location>
</feature>
<evidence type="ECO:0000313" key="9">
    <source>
        <dbReference type="EMBL" id="EKF73266.1"/>
    </source>
</evidence>
<evidence type="ECO:0000259" key="7">
    <source>
        <dbReference type="Pfam" id="PF25954"/>
    </source>
</evidence>
<reference evidence="9 10" key="1">
    <citation type="journal article" date="2012" name="J. Bacteriol.">
        <title>Genome Sequence of the Alkane-Degrading Bacterium Alcanivorax hongdengensis Type Strain A-11-3.</title>
        <authorList>
            <person name="Lai Q."/>
            <person name="Shao Z."/>
        </authorList>
    </citation>
    <scope>NUCLEOTIDE SEQUENCE [LARGE SCALE GENOMIC DNA]</scope>
    <source>
        <strain evidence="9 10">A-11-3</strain>
    </source>
</reference>
<dbReference type="AlphaFoldDB" id="L0W8L4"/>
<dbReference type="PATRIC" id="fig|1177179.3.peg.2888"/>
<feature type="region of interest" description="Disordered" evidence="3">
    <location>
        <begin position="337"/>
        <end position="367"/>
    </location>
</feature>
<dbReference type="PANTHER" id="PTHR30469">
    <property type="entry name" value="MULTIDRUG RESISTANCE PROTEIN MDTA"/>
    <property type="match status" value="1"/>
</dbReference>
<dbReference type="OrthoDB" id="9800613at2"/>
<name>L0W8L4_9GAMM</name>
<dbReference type="Pfam" id="PF25989">
    <property type="entry name" value="YknX_C"/>
    <property type="match status" value="1"/>
</dbReference>
<keyword evidence="2" id="KW-0175">Coiled coil</keyword>
<dbReference type="FunFam" id="2.40.30.170:FF:000010">
    <property type="entry name" value="Efflux RND transporter periplasmic adaptor subunit"/>
    <property type="match status" value="1"/>
</dbReference>
<feature type="domain" description="YknX-like C-terminal permuted SH3-like" evidence="8">
    <location>
        <begin position="267"/>
        <end position="332"/>
    </location>
</feature>
<evidence type="ECO:0000259" key="6">
    <source>
        <dbReference type="Pfam" id="PF25917"/>
    </source>
</evidence>
<dbReference type="GO" id="GO:1990281">
    <property type="term" value="C:efflux pump complex"/>
    <property type="evidence" value="ECO:0007669"/>
    <property type="project" value="TreeGrafter"/>
</dbReference>
<evidence type="ECO:0000256" key="1">
    <source>
        <dbReference type="ARBA" id="ARBA00009477"/>
    </source>
</evidence>
<dbReference type="Proteomes" id="UP000010164">
    <property type="component" value="Unassembled WGS sequence"/>
</dbReference>
<organism evidence="9 10">
    <name type="scientific">Alcanivorax hongdengensis A-11-3</name>
    <dbReference type="NCBI Taxonomy" id="1177179"/>
    <lineage>
        <taxon>Bacteria</taxon>
        <taxon>Pseudomonadati</taxon>
        <taxon>Pseudomonadota</taxon>
        <taxon>Gammaproteobacteria</taxon>
        <taxon>Oceanospirillales</taxon>
        <taxon>Alcanivoracaceae</taxon>
        <taxon>Alcanivorax</taxon>
    </lineage>
</organism>
<dbReference type="Gene3D" id="2.40.30.170">
    <property type="match status" value="1"/>
</dbReference>
<dbReference type="InterPro" id="IPR058625">
    <property type="entry name" value="MdtA-like_BSH"/>
</dbReference>
<feature type="domain" description="Multidrug resistance protein MdtA-like barrel-sandwich hybrid" evidence="6">
    <location>
        <begin position="54"/>
        <end position="175"/>
    </location>
</feature>
<accession>L0W8L4</accession>
<dbReference type="Gene3D" id="2.40.50.100">
    <property type="match status" value="1"/>
</dbReference>
<keyword evidence="4" id="KW-0732">Signal</keyword>
<dbReference type="Pfam" id="PF25876">
    <property type="entry name" value="HH_MFP_RND"/>
    <property type="match status" value="1"/>
</dbReference>
<evidence type="ECO:0000313" key="10">
    <source>
        <dbReference type="Proteomes" id="UP000010164"/>
    </source>
</evidence>
<dbReference type="Pfam" id="PF25917">
    <property type="entry name" value="BSH_RND"/>
    <property type="match status" value="1"/>
</dbReference>
<comment type="caution">
    <text evidence="9">The sequence shown here is derived from an EMBL/GenBank/DDBJ whole genome shotgun (WGS) entry which is preliminary data.</text>
</comment>
<comment type="similarity">
    <text evidence="1">Belongs to the membrane fusion protein (MFP) (TC 8.A.1) family.</text>
</comment>
<dbReference type="Pfam" id="PF25954">
    <property type="entry name" value="Beta-barrel_RND_2"/>
    <property type="match status" value="1"/>
</dbReference>
<dbReference type="EMBL" id="AMRJ01000030">
    <property type="protein sequence ID" value="EKF73266.1"/>
    <property type="molecule type" value="Genomic_DNA"/>
</dbReference>
<dbReference type="InterPro" id="IPR058792">
    <property type="entry name" value="Beta-barrel_RND_2"/>
</dbReference>
<evidence type="ECO:0000256" key="4">
    <source>
        <dbReference type="SAM" id="SignalP"/>
    </source>
</evidence>
<dbReference type="Gene3D" id="2.40.420.20">
    <property type="match status" value="1"/>
</dbReference>
<dbReference type="InterPro" id="IPR006143">
    <property type="entry name" value="RND_pump_MFP"/>
</dbReference>
<dbReference type="InterPro" id="IPR058637">
    <property type="entry name" value="YknX-like_C"/>
</dbReference>
<protein>
    <submittedName>
        <fullName evidence="9">RND efflux membrane fusion protein</fullName>
    </submittedName>
</protein>
<dbReference type="STRING" id="1177179.A11A3_14642"/>
<proteinExistence type="inferred from homology"/>
<evidence type="ECO:0000259" key="8">
    <source>
        <dbReference type="Pfam" id="PF25989"/>
    </source>
</evidence>
<dbReference type="PANTHER" id="PTHR30469:SF11">
    <property type="entry name" value="BLL4320 PROTEIN"/>
    <property type="match status" value="1"/>
</dbReference>
<dbReference type="Gene3D" id="1.10.287.470">
    <property type="entry name" value="Helix hairpin bin"/>
    <property type="match status" value="1"/>
</dbReference>
<feature type="chain" id="PRO_5003947766" evidence="4">
    <location>
        <begin position="20"/>
        <end position="367"/>
    </location>
</feature>
<evidence type="ECO:0000259" key="5">
    <source>
        <dbReference type="Pfam" id="PF25876"/>
    </source>
</evidence>
<sequence>MLALAALVLWWLSHRQSVAPVARPAAVVNLAPVISRELTDTVEVVGNARAADAITLVAEVPGRVSSLHFQEGQQVAKGVLLVTLDARESKARLAGAQAEFDRARQDYQRGQTLMQRRAISQAEVDTYRTTLESARANLDAAQANYNDHFIKAPYAGVVGLRQVDPGTYLNAGDAVTTLDNLDYVDVDFQVPERYLGRMKKQLPVTATSDAYPGTAFQGRIARLDTRIQADSRSLRARARLHNPGHRLRQGQFLRVVVQLGQRPARLVPEQAIITQGAQSYVFTVSDGEARRHPVTLGGRREGWVEVRQGLAAASRVIVNGHARLGSGDPVQVVDNPQALMPEQQSLLEEKAPADPVTPSPAPADTDA</sequence>
<dbReference type="eggNOG" id="COG0845">
    <property type="taxonomic scope" value="Bacteria"/>
</dbReference>
<evidence type="ECO:0000256" key="3">
    <source>
        <dbReference type="SAM" id="MobiDB-lite"/>
    </source>
</evidence>
<evidence type="ECO:0000256" key="2">
    <source>
        <dbReference type="SAM" id="Coils"/>
    </source>
</evidence>
<dbReference type="InterPro" id="IPR058624">
    <property type="entry name" value="MdtA-like_HH"/>
</dbReference>
<feature type="domain" description="CusB-like beta-barrel" evidence="7">
    <location>
        <begin position="186"/>
        <end position="257"/>
    </location>
</feature>
<dbReference type="NCBIfam" id="TIGR01730">
    <property type="entry name" value="RND_mfp"/>
    <property type="match status" value="1"/>
</dbReference>
<dbReference type="SUPFAM" id="SSF111369">
    <property type="entry name" value="HlyD-like secretion proteins"/>
    <property type="match status" value="1"/>
</dbReference>
<keyword evidence="10" id="KW-1185">Reference proteome</keyword>
<gene>
    <name evidence="9" type="ORF">A11A3_14642</name>
</gene>
<feature type="signal peptide" evidence="4">
    <location>
        <begin position="1"/>
        <end position="19"/>
    </location>
</feature>